<reference evidence="1 2" key="1">
    <citation type="journal article" date="2022" name="DNA Res.">
        <title>Chromosomal-level genome assembly of the orchid tree Bauhinia variegata (Leguminosae; Cercidoideae) supports the allotetraploid origin hypothesis of Bauhinia.</title>
        <authorList>
            <person name="Zhong Y."/>
            <person name="Chen Y."/>
            <person name="Zheng D."/>
            <person name="Pang J."/>
            <person name="Liu Y."/>
            <person name="Luo S."/>
            <person name="Meng S."/>
            <person name="Qian L."/>
            <person name="Wei D."/>
            <person name="Dai S."/>
            <person name="Zhou R."/>
        </authorList>
    </citation>
    <scope>NUCLEOTIDE SEQUENCE [LARGE SCALE GENOMIC DNA]</scope>
    <source>
        <strain evidence="1">BV-YZ2020</strain>
    </source>
</reference>
<sequence>MESRWEARDGIWMRHEARIYAVVSSYAKLTQHNRKLNKNVSVSVMGNLSESESSRLFSLYLSILVRVRINNKSYLASLIPSSPPDSQPQ</sequence>
<gene>
    <name evidence="1" type="ORF">L6164_007564</name>
</gene>
<evidence type="ECO:0000313" key="2">
    <source>
        <dbReference type="Proteomes" id="UP000828941"/>
    </source>
</evidence>
<keyword evidence="2" id="KW-1185">Reference proteome</keyword>
<accession>A0ACB9PE56</accession>
<dbReference type="Proteomes" id="UP000828941">
    <property type="component" value="Chromosome 4"/>
</dbReference>
<dbReference type="EMBL" id="CM039429">
    <property type="protein sequence ID" value="KAI4346691.1"/>
    <property type="molecule type" value="Genomic_DNA"/>
</dbReference>
<proteinExistence type="predicted"/>
<organism evidence="1 2">
    <name type="scientific">Bauhinia variegata</name>
    <name type="common">Purple orchid tree</name>
    <name type="synonym">Phanera variegata</name>
    <dbReference type="NCBI Taxonomy" id="167791"/>
    <lineage>
        <taxon>Eukaryota</taxon>
        <taxon>Viridiplantae</taxon>
        <taxon>Streptophyta</taxon>
        <taxon>Embryophyta</taxon>
        <taxon>Tracheophyta</taxon>
        <taxon>Spermatophyta</taxon>
        <taxon>Magnoliopsida</taxon>
        <taxon>eudicotyledons</taxon>
        <taxon>Gunneridae</taxon>
        <taxon>Pentapetalae</taxon>
        <taxon>rosids</taxon>
        <taxon>fabids</taxon>
        <taxon>Fabales</taxon>
        <taxon>Fabaceae</taxon>
        <taxon>Cercidoideae</taxon>
        <taxon>Cercideae</taxon>
        <taxon>Bauhiniinae</taxon>
        <taxon>Bauhinia</taxon>
    </lineage>
</organism>
<evidence type="ECO:0000313" key="1">
    <source>
        <dbReference type="EMBL" id="KAI4346691.1"/>
    </source>
</evidence>
<comment type="caution">
    <text evidence="1">The sequence shown here is derived from an EMBL/GenBank/DDBJ whole genome shotgun (WGS) entry which is preliminary data.</text>
</comment>
<name>A0ACB9PE56_BAUVA</name>
<protein>
    <submittedName>
        <fullName evidence="1">Uncharacterized protein</fullName>
    </submittedName>
</protein>